<dbReference type="InterPro" id="IPR000477">
    <property type="entry name" value="RT_dom"/>
</dbReference>
<dbReference type="SUPFAM" id="SSF56672">
    <property type="entry name" value="DNA/RNA polymerases"/>
    <property type="match status" value="1"/>
</dbReference>
<dbReference type="InterPro" id="IPR043502">
    <property type="entry name" value="DNA/RNA_pol_sf"/>
</dbReference>
<dbReference type="PANTHER" id="PTHR33332">
    <property type="entry name" value="REVERSE TRANSCRIPTASE DOMAIN-CONTAINING PROTEIN"/>
    <property type="match status" value="1"/>
</dbReference>
<evidence type="ECO:0000313" key="3">
    <source>
        <dbReference type="Ensembl" id="ENSNMLP00000012583.1"/>
    </source>
</evidence>
<reference evidence="3" key="2">
    <citation type="submission" date="2025-09" db="UniProtKB">
        <authorList>
            <consortium name="Ensembl"/>
        </authorList>
    </citation>
    <scope>IDENTIFICATION</scope>
</reference>
<reference evidence="3" key="1">
    <citation type="submission" date="2025-08" db="UniProtKB">
        <authorList>
            <consortium name="Ensembl"/>
        </authorList>
    </citation>
    <scope>IDENTIFICATION</scope>
</reference>
<dbReference type="Proteomes" id="UP000694523">
    <property type="component" value="Unplaced"/>
</dbReference>
<evidence type="ECO:0000256" key="1">
    <source>
        <dbReference type="SAM" id="Phobius"/>
    </source>
</evidence>
<name>A0A8C6SXM8_9GOBI</name>
<proteinExistence type="predicted"/>
<keyword evidence="4" id="KW-1185">Reference proteome</keyword>
<protein>
    <recommendedName>
        <fullName evidence="2">Reverse transcriptase domain-containing protein</fullName>
    </recommendedName>
</protein>
<dbReference type="CDD" id="cd01650">
    <property type="entry name" value="RT_nLTR_like"/>
    <property type="match status" value="1"/>
</dbReference>
<evidence type="ECO:0000313" key="4">
    <source>
        <dbReference type="Proteomes" id="UP000694523"/>
    </source>
</evidence>
<feature type="domain" description="Reverse transcriptase" evidence="2">
    <location>
        <begin position="150"/>
        <end position="400"/>
    </location>
</feature>
<dbReference type="PROSITE" id="PS50878">
    <property type="entry name" value="RT_POL"/>
    <property type="match status" value="1"/>
</dbReference>
<feature type="transmembrane region" description="Helical" evidence="1">
    <location>
        <begin position="316"/>
        <end position="333"/>
    </location>
</feature>
<dbReference type="AlphaFoldDB" id="A0A8C6SXM8"/>
<dbReference type="Pfam" id="PF00078">
    <property type="entry name" value="RVT_1"/>
    <property type="match status" value="1"/>
</dbReference>
<keyword evidence="1" id="KW-0472">Membrane</keyword>
<sequence>MYNNHIIQYKDNLSSAKSAYYSGLIYSNQHNSKTLFSLLSNITKPPDSLPHHMQSTDFCNALMSFFVSKISNIHQHLITCGAAVSGVDSPAPHSSLTTTFSSFILPSVQVISDFILKSKPSTCPLDPLPTALVKSCLPSLAPFITNIIHSSLISGTVPPSLKSATVTPILKKPGLDPTNFDNLRPISNLPFVSKILEKSVAPQLHNHLITNNIYEKFQSGFRPLHSTETALLKITNDLLIASDSGLLSILILLDLTAAFDTISHSTLLDRLCSIGITHTPLAWFTSYLSGRTQFIQLKSHRSYTFPVSAGVPQGSVLGPLLFIIYILPLGYILRKHNIHFHCYADDTQLYLSTKPSSSLPPSSLALCLQEIHPWFSSNFLKLNSSKTEVLLVGTLHSLEI</sequence>
<keyword evidence="1" id="KW-0812">Transmembrane</keyword>
<keyword evidence="1" id="KW-1133">Transmembrane helix</keyword>
<organism evidence="3 4">
    <name type="scientific">Neogobius melanostomus</name>
    <name type="common">round goby</name>
    <dbReference type="NCBI Taxonomy" id="47308"/>
    <lineage>
        <taxon>Eukaryota</taxon>
        <taxon>Metazoa</taxon>
        <taxon>Chordata</taxon>
        <taxon>Craniata</taxon>
        <taxon>Vertebrata</taxon>
        <taxon>Euteleostomi</taxon>
        <taxon>Actinopterygii</taxon>
        <taxon>Neopterygii</taxon>
        <taxon>Teleostei</taxon>
        <taxon>Neoteleostei</taxon>
        <taxon>Acanthomorphata</taxon>
        <taxon>Gobiaria</taxon>
        <taxon>Gobiiformes</taxon>
        <taxon>Gobioidei</taxon>
        <taxon>Gobiidae</taxon>
        <taxon>Benthophilinae</taxon>
        <taxon>Neogobiini</taxon>
        <taxon>Neogobius</taxon>
    </lineage>
</organism>
<dbReference type="Ensembl" id="ENSNMLT00000014204.1">
    <property type="protein sequence ID" value="ENSNMLP00000012583.1"/>
    <property type="gene ID" value="ENSNMLG00000008544.1"/>
</dbReference>
<accession>A0A8C6SXM8</accession>
<evidence type="ECO:0000259" key="2">
    <source>
        <dbReference type="PROSITE" id="PS50878"/>
    </source>
</evidence>